<evidence type="ECO:0000256" key="1">
    <source>
        <dbReference type="PROSITE-ProRule" id="PRU00023"/>
    </source>
</evidence>
<dbReference type="Pfam" id="PF12796">
    <property type="entry name" value="Ank_2"/>
    <property type="match status" value="1"/>
</dbReference>
<dbReference type="InterPro" id="IPR039323">
    <property type="entry name" value="ANKRD_45/46/60"/>
</dbReference>
<keyword evidence="1" id="KW-0040">ANK repeat</keyword>
<accession>A0A914IA02</accession>
<dbReference type="SMART" id="SM00248">
    <property type="entry name" value="ANK"/>
    <property type="match status" value="2"/>
</dbReference>
<sequence>MAQILNKILHPKVIFNDVVETLEYDKEEELNPNAVTEFLQLPFKAPKKGYSLGVQSASYLGAYDLVERLISEDVNSVNASNKDGWTPLMYAAQSGNIDVCQLLLKHGAQIEAKNARGQNAFELAKSWGHKRVMELIKRSNKVGFE</sequence>
<dbReference type="Proteomes" id="UP000887572">
    <property type="component" value="Unplaced"/>
</dbReference>
<dbReference type="PANTHER" id="PTHR22677:SF4">
    <property type="entry name" value="USHER SYNDROME TYPE-1G PROTEIN-LIKE PROTEIN"/>
    <property type="match status" value="1"/>
</dbReference>
<keyword evidence="2" id="KW-1185">Reference proteome</keyword>
<protein>
    <submittedName>
        <fullName evidence="3">Uncharacterized protein</fullName>
    </submittedName>
</protein>
<reference evidence="3" key="1">
    <citation type="submission" date="2022-11" db="UniProtKB">
        <authorList>
            <consortium name="WormBaseParasite"/>
        </authorList>
    </citation>
    <scope>IDENTIFICATION</scope>
</reference>
<dbReference type="PROSITE" id="PS50088">
    <property type="entry name" value="ANK_REPEAT"/>
    <property type="match status" value="1"/>
</dbReference>
<proteinExistence type="predicted"/>
<feature type="repeat" description="ANK" evidence="1">
    <location>
        <begin position="83"/>
        <end position="115"/>
    </location>
</feature>
<dbReference type="InterPro" id="IPR002110">
    <property type="entry name" value="Ankyrin_rpt"/>
</dbReference>
<dbReference type="InterPro" id="IPR036770">
    <property type="entry name" value="Ankyrin_rpt-contain_sf"/>
</dbReference>
<dbReference type="Gene3D" id="1.25.40.20">
    <property type="entry name" value="Ankyrin repeat-containing domain"/>
    <property type="match status" value="1"/>
</dbReference>
<evidence type="ECO:0000313" key="3">
    <source>
        <dbReference type="WBParaSite" id="Gr19_v10_g8875.t1"/>
    </source>
</evidence>
<name>A0A914IA02_GLORO</name>
<evidence type="ECO:0000313" key="2">
    <source>
        <dbReference type="Proteomes" id="UP000887572"/>
    </source>
</evidence>
<dbReference type="WBParaSite" id="Gr19_v10_g8875.t1">
    <property type="protein sequence ID" value="Gr19_v10_g8875.t1"/>
    <property type="gene ID" value="Gr19_v10_g8875"/>
</dbReference>
<dbReference type="PANTHER" id="PTHR22677">
    <property type="entry name" value="ANKYRIN REPEAT DOMAIN-CONTAINING PROTEIN 60"/>
    <property type="match status" value="1"/>
</dbReference>
<organism evidence="2 3">
    <name type="scientific">Globodera rostochiensis</name>
    <name type="common">Golden nematode worm</name>
    <name type="synonym">Heterodera rostochiensis</name>
    <dbReference type="NCBI Taxonomy" id="31243"/>
    <lineage>
        <taxon>Eukaryota</taxon>
        <taxon>Metazoa</taxon>
        <taxon>Ecdysozoa</taxon>
        <taxon>Nematoda</taxon>
        <taxon>Chromadorea</taxon>
        <taxon>Rhabditida</taxon>
        <taxon>Tylenchina</taxon>
        <taxon>Tylenchomorpha</taxon>
        <taxon>Tylenchoidea</taxon>
        <taxon>Heteroderidae</taxon>
        <taxon>Heteroderinae</taxon>
        <taxon>Globodera</taxon>
    </lineage>
</organism>
<dbReference type="AlphaFoldDB" id="A0A914IA02"/>
<dbReference type="PROSITE" id="PS50297">
    <property type="entry name" value="ANK_REP_REGION"/>
    <property type="match status" value="1"/>
</dbReference>
<dbReference type="SUPFAM" id="SSF48403">
    <property type="entry name" value="Ankyrin repeat"/>
    <property type="match status" value="1"/>
</dbReference>